<feature type="transmembrane region" description="Helical" evidence="1">
    <location>
        <begin position="470"/>
        <end position="492"/>
    </location>
</feature>
<dbReference type="AlphaFoldDB" id="A0A9N8V393"/>
<dbReference type="Gene3D" id="1.25.40.420">
    <property type="match status" value="1"/>
</dbReference>
<evidence type="ECO:0000313" key="5">
    <source>
        <dbReference type="Proteomes" id="UP000789570"/>
    </source>
</evidence>
<dbReference type="SUPFAM" id="SSF49599">
    <property type="entry name" value="TRAF domain-like"/>
    <property type="match status" value="1"/>
</dbReference>
<name>A0A9N8V393_9GLOM</name>
<dbReference type="InterPro" id="IPR000210">
    <property type="entry name" value="BTB/POZ_dom"/>
</dbReference>
<evidence type="ECO:0000259" key="3">
    <source>
        <dbReference type="PROSITE" id="PS50144"/>
    </source>
</evidence>
<dbReference type="PANTHER" id="PTHR24410">
    <property type="entry name" value="HL07962P-RELATED"/>
    <property type="match status" value="1"/>
</dbReference>
<feature type="transmembrane region" description="Helical" evidence="1">
    <location>
        <begin position="504"/>
        <end position="526"/>
    </location>
</feature>
<organism evidence="4 5">
    <name type="scientific">Funneliformis caledonium</name>
    <dbReference type="NCBI Taxonomy" id="1117310"/>
    <lineage>
        <taxon>Eukaryota</taxon>
        <taxon>Fungi</taxon>
        <taxon>Fungi incertae sedis</taxon>
        <taxon>Mucoromycota</taxon>
        <taxon>Glomeromycotina</taxon>
        <taxon>Glomeromycetes</taxon>
        <taxon>Glomerales</taxon>
        <taxon>Glomeraceae</taxon>
        <taxon>Funneliformis</taxon>
    </lineage>
</organism>
<keyword evidence="1" id="KW-0812">Transmembrane</keyword>
<dbReference type="InterPro" id="IPR011705">
    <property type="entry name" value="BACK"/>
</dbReference>
<feature type="transmembrane region" description="Helical" evidence="1">
    <location>
        <begin position="538"/>
        <end position="559"/>
    </location>
</feature>
<dbReference type="InterPro" id="IPR051481">
    <property type="entry name" value="BTB-POZ/Galectin-3-binding"/>
</dbReference>
<sequence>MAHFPHLNYNELIPGSGGILTYVYRWKITNWSEIRPYMEHTSTPFSADGLQWVFKFYKGRQKNPQALSLYLGILETTPGCLRGIRKKVSIIFVLENLRTKGMDFGKRHSTWGEENLTSLDEMDSNDTVSLCVKFEIQESIVDSPPKISNTFDKLVNSPRFSDVTFRVIDDNFREKVFYAHKGILATSSPVFEAMLTNGMKESFEDEIKLCQANHSAFLSLLTFIYTSHVNIVSLRNAENLLELADRFEIIYVREECLRYFRLELNVDNVWGIWAIAEKYCCAKTSSTCRDFVALYFDNLLDNSSTLHADPNILQLALENDEANVNSEEKIYELVVRWANHSSSLDPNVPPSENSSTIQSVDINGENLYETENDDSNKFPKPWCGDRLAALPSLLKCVRFPVMKKQYIYEEVEGNPIVMAADGMKDLVIEAYRHLLLPDVTNSTNRVKHRKLMAIPVEEWYYEVPIVTRTYVTAAVLTSLAVQVGFVNQFQLYFNFDKTFYDRQLLSPLSNVPFLGYSLAFTLVYIWSRRNPFIRLNFVGLFVFSAPFLPWVLLGFSLLLNNHFPMSDMMGIAVGHIYYFFEDVWPLERNSGGRLLSPFPSVRLFDRIQENPAVQQEENNLVFADNEFNRGDPNTIENQPGIMEGEIAPDQ</sequence>
<dbReference type="InterPro" id="IPR011333">
    <property type="entry name" value="SKP1/BTB/POZ_sf"/>
</dbReference>
<accession>A0A9N8V393</accession>
<gene>
    <name evidence="4" type="ORF">FCALED_LOCUS62</name>
</gene>
<dbReference type="Pfam" id="PF04511">
    <property type="entry name" value="DER1"/>
    <property type="match status" value="1"/>
</dbReference>
<dbReference type="InterPro" id="IPR008974">
    <property type="entry name" value="TRAF-like"/>
</dbReference>
<comment type="caution">
    <text evidence="4">The sequence shown here is derived from an EMBL/GenBank/DDBJ whole genome shotgun (WGS) entry which is preliminary data.</text>
</comment>
<keyword evidence="1" id="KW-0472">Membrane</keyword>
<evidence type="ECO:0000313" key="4">
    <source>
        <dbReference type="EMBL" id="CAG8436018.1"/>
    </source>
</evidence>
<keyword evidence="1" id="KW-1133">Transmembrane helix</keyword>
<dbReference type="Gene3D" id="3.30.710.10">
    <property type="entry name" value="Potassium Channel Kv1.1, Chain A"/>
    <property type="match status" value="1"/>
</dbReference>
<dbReference type="InterPro" id="IPR002083">
    <property type="entry name" value="MATH/TRAF_dom"/>
</dbReference>
<dbReference type="SMART" id="SM00875">
    <property type="entry name" value="BACK"/>
    <property type="match status" value="1"/>
</dbReference>
<dbReference type="Proteomes" id="UP000789570">
    <property type="component" value="Unassembled WGS sequence"/>
</dbReference>
<dbReference type="PANTHER" id="PTHR24410:SF23">
    <property type="entry name" value="BTB DOMAIN-CONTAINING PROTEIN-RELATED"/>
    <property type="match status" value="1"/>
</dbReference>
<dbReference type="PROSITE" id="PS50144">
    <property type="entry name" value="MATH"/>
    <property type="match status" value="1"/>
</dbReference>
<dbReference type="InterPro" id="IPR007599">
    <property type="entry name" value="DER1"/>
</dbReference>
<proteinExistence type="predicted"/>
<feature type="domain" description="MATH" evidence="3">
    <location>
        <begin position="21"/>
        <end position="140"/>
    </location>
</feature>
<dbReference type="Pfam" id="PF00651">
    <property type="entry name" value="BTB"/>
    <property type="match status" value="1"/>
</dbReference>
<dbReference type="SUPFAM" id="SSF54695">
    <property type="entry name" value="POZ domain"/>
    <property type="match status" value="1"/>
</dbReference>
<evidence type="ECO:0000256" key="1">
    <source>
        <dbReference type="SAM" id="Phobius"/>
    </source>
</evidence>
<dbReference type="EMBL" id="CAJVPQ010000004">
    <property type="protein sequence ID" value="CAG8436018.1"/>
    <property type="molecule type" value="Genomic_DNA"/>
</dbReference>
<protein>
    <submittedName>
        <fullName evidence="4">17151_t:CDS:1</fullName>
    </submittedName>
</protein>
<keyword evidence="5" id="KW-1185">Reference proteome</keyword>
<dbReference type="SMART" id="SM00225">
    <property type="entry name" value="BTB"/>
    <property type="match status" value="1"/>
</dbReference>
<dbReference type="PROSITE" id="PS50097">
    <property type="entry name" value="BTB"/>
    <property type="match status" value="1"/>
</dbReference>
<dbReference type="Pfam" id="PF07707">
    <property type="entry name" value="BACK"/>
    <property type="match status" value="1"/>
</dbReference>
<dbReference type="Gene3D" id="2.60.210.10">
    <property type="entry name" value="Apoptosis, Tumor Necrosis Factor Receptor Associated Protein 2, Chain A"/>
    <property type="match status" value="1"/>
</dbReference>
<dbReference type="CDD" id="cd18186">
    <property type="entry name" value="BTB_POZ_ZBTB_KLHL-like"/>
    <property type="match status" value="1"/>
</dbReference>
<dbReference type="CDD" id="cd00121">
    <property type="entry name" value="MATH"/>
    <property type="match status" value="1"/>
</dbReference>
<evidence type="ECO:0000259" key="2">
    <source>
        <dbReference type="PROSITE" id="PS50097"/>
    </source>
</evidence>
<feature type="domain" description="BTB" evidence="2">
    <location>
        <begin position="161"/>
        <end position="233"/>
    </location>
</feature>
<dbReference type="OrthoDB" id="2256373at2759"/>
<reference evidence="4" key="1">
    <citation type="submission" date="2021-06" db="EMBL/GenBank/DDBJ databases">
        <authorList>
            <person name="Kallberg Y."/>
            <person name="Tangrot J."/>
            <person name="Rosling A."/>
        </authorList>
    </citation>
    <scope>NUCLEOTIDE SEQUENCE</scope>
    <source>
        <strain evidence="4">UK204</strain>
    </source>
</reference>